<accession>A0A7S8CDT8</accession>
<dbReference type="AlphaFoldDB" id="A0A7S8CDT8"/>
<gene>
    <name evidence="1" type="ORF">G8O30_15000</name>
</gene>
<protein>
    <submittedName>
        <fullName evidence="1">Uncharacterized protein</fullName>
    </submittedName>
</protein>
<dbReference type="EMBL" id="CP049742">
    <property type="protein sequence ID" value="QPC48144.1"/>
    <property type="molecule type" value="Genomic_DNA"/>
</dbReference>
<keyword evidence="2" id="KW-1185">Reference proteome</keyword>
<dbReference type="Proteomes" id="UP000593626">
    <property type="component" value="Chromosome"/>
</dbReference>
<organism evidence="1 2">
    <name type="scientific">Mangrovibacillus cuniculi</name>
    <dbReference type="NCBI Taxonomy" id="2593652"/>
    <lineage>
        <taxon>Bacteria</taxon>
        <taxon>Bacillati</taxon>
        <taxon>Bacillota</taxon>
        <taxon>Bacilli</taxon>
        <taxon>Bacillales</taxon>
        <taxon>Bacillaceae</taxon>
        <taxon>Mangrovibacillus</taxon>
    </lineage>
</organism>
<evidence type="ECO:0000313" key="2">
    <source>
        <dbReference type="Proteomes" id="UP000593626"/>
    </source>
</evidence>
<dbReference type="RefSeq" id="WP_239672827.1">
    <property type="nucleotide sequence ID" value="NZ_CP049742.1"/>
</dbReference>
<sequence length="159" mass="18653">MAKIKSPLPLLKIIASGRFETIYVHKAGMWMYSSPNKSDLAAMLKREEIQERSKAESVFQLYRLNEQLLQNTESDISWKTEIEQKYVSKMFPNVTSFPFHSKEQAFESIFLPYIKSTSSETDETLVKKEAEEEYVEFMLSIMSEIFGVQFQWQRNANKK</sequence>
<proteinExistence type="predicted"/>
<reference evidence="1 2" key="1">
    <citation type="submission" date="2019-07" db="EMBL/GenBank/DDBJ databases">
        <title>Genome sequence of 2 isolates from Red Sea Mangroves.</title>
        <authorList>
            <person name="Sefrji F."/>
            <person name="Michoud G."/>
            <person name="Merlino G."/>
            <person name="Daffonchio D."/>
        </authorList>
    </citation>
    <scope>NUCLEOTIDE SEQUENCE [LARGE SCALE GENOMIC DNA]</scope>
    <source>
        <strain evidence="1 2">R1DC41</strain>
    </source>
</reference>
<evidence type="ECO:0000313" key="1">
    <source>
        <dbReference type="EMBL" id="QPC48144.1"/>
    </source>
</evidence>
<name>A0A7S8CDT8_9BACI</name>
<dbReference type="KEGG" id="mcui:G8O30_15000"/>